<feature type="transmembrane region" description="Helical" evidence="1">
    <location>
        <begin position="128"/>
        <end position="149"/>
    </location>
</feature>
<accession>A0A852XJL2</accession>
<dbReference type="AlphaFoldDB" id="A0A852XJL2"/>
<dbReference type="RefSeq" id="WP_179463691.1">
    <property type="nucleotide sequence ID" value="NZ_JACBZX010000001.1"/>
</dbReference>
<dbReference type="InterPro" id="IPR018750">
    <property type="entry name" value="DUF2306_membrane"/>
</dbReference>
<name>A0A852XJL2_9MICO</name>
<sequence length="160" mass="16780">MEHLTPLIAVHATMALVALPLGAYQLFGGTKGSPAHRFAGRVWVVLMLAVALTSYGIRGINGDSFSGLHVLSTVTLVTVTLGLVNARRGRISAHRRHMAGSWLGLVGAFAFAAAIPDRVVPQFVMTRPLGALAFVVAVALTTVAVVALGHRLTPSPPRQS</sequence>
<evidence type="ECO:0000256" key="1">
    <source>
        <dbReference type="SAM" id="Phobius"/>
    </source>
</evidence>
<proteinExistence type="predicted"/>
<keyword evidence="1" id="KW-0472">Membrane</keyword>
<dbReference type="EMBL" id="JACBZX010000001">
    <property type="protein sequence ID" value="NYG38511.1"/>
    <property type="molecule type" value="Genomic_DNA"/>
</dbReference>
<gene>
    <name evidence="2" type="ORF">BJY28_002980</name>
</gene>
<feature type="transmembrane region" description="Helical" evidence="1">
    <location>
        <begin position="69"/>
        <end position="86"/>
    </location>
</feature>
<evidence type="ECO:0000313" key="3">
    <source>
        <dbReference type="Proteomes" id="UP000592181"/>
    </source>
</evidence>
<protein>
    <submittedName>
        <fullName evidence="2">Putative membrane protein</fullName>
    </submittedName>
</protein>
<keyword evidence="1" id="KW-0812">Transmembrane</keyword>
<keyword evidence="1" id="KW-1133">Transmembrane helix</keyword>
<dbReference type="Pfam" id="PF10067">
    <property type="entry name" value="DUF2306"/>
    <property type="match status" value="1"/>
</dbReference>
<feature type="transmembrane region" description="Helical" evidence="1">
    <location>
        <begin position="98"/>
        <end position="116"/>
    </location>
</feature>
<feature type="transmembrane region" description="Helical" evidence="1">
    <location>
        <begin position="38"/>
        <end position="57"/>
    </location>
</feature>
<evidence type="ECO:0000313" key="2">
    <source>
        <dbReference type="EMBL" id="NYG38511.1"/>
    </source>
</evidence>
<reference evidence="2 3" key="1">
    <citation type="submission" date="2020-07" db="EMBL/GenBank/DDBJ databases">
        <title>Sequencing the genomes of 1000 actinobacteria strains.</title>
        <authorList>
            <person name="Klenk H.-P."/>
        </authorList>
    </citation>
    <scope>NUCLEOTIDE SEQUENCE [LARGE SCALE GENOMIC DNA]</scope>
    <source>
        <strain evidence="2 3">DSM 24723</strain>
    </source>
</reference>
<feature type="transmembrane region" description="Helical" evidence="1">
    <location>
        <begin position="6"/>
        <end position="26"/>
    </location>
</feature>
<comment type="caution">
    <text evidence="2">The sequence shown here is derived from an EMBL/GenBank/DDBJ whole genome shotgun (WGS) entry which is preliminary data.</text>
</comment>
<organism evidence="2 3">
    <name type="scientific">Janibacter alkaliphilus</name>
    <dbReference type="NCBI Taxonomy" id="1069963"/>
    <lineage>
        <taxon>Bacteria</taxon>
        <taxon>Bacillati</taxon>
        <taxon>Actinomycetota</taxon>
        <taxon>Actinomycetes</taxon>
        <taxon>Micrococcales</taxon>
        <taxon>Intrasporangiaceae</taxon>
        <taxon>Janibacter</taxon>
    </lineage>
</organism>
<keyword evidence="3" id="KW-1185">Reference proteome</keyword>
<dbReference type="Proteomes" id="UP000592181">
    <property type="component" value="Unassembled WGS sequence"/>
</dbReference>